<dbReference type="AlphaFoldDB" id="A0AB39XCQ8"/>
<accession>A0AB39XCQ8</accession>
<evidence type="ECO:0000313" key="1">
    <source>
        <dbReference type="EMBL" id="XDV55304.1"/>
    </source>
</evidence>
<sequence length="210" mass="23142">MLRSELPESRARWIAENNPVCPICAVPIDKAVAEGCGISTATCDLHALQHQIINLKGNVDREAQDILALENQKSSLQYELGIARQHLKPLEQTVAALERSLLDQSNTIRAVQRLVDDADRYEKLLIDRENVASSLERATSQLGSRRDELSARRQSARESIARLSFAFDTVLKELVPSNIDGEARLDGNGLSLTAKLDGERSTAAIDSLRS</sequence>
<proteinExistence type="predicted"/>
<name>A0AB39XCQ8_9BRAD</name>
<gene>
    <name evidence="1" type="ORF">AB8Z38_21095</name>
</gene>
<dbReference type="EMBL" id="CP165734">
    <property type="protein sequence ID" value="XDV55304.1"/>
    <property type="molecule type" value="Genomic_DNA"/>
</dbReference>
<reference evidence="1" key="1">
    <citation type="submission" date="2024-08" db="EMBL/GenBank/DDBJ databases">
        <authorList>
            <person name="Chaddad Z."/>
            <person name="Lamrabet M."/>
            <person name="Bouhnik O."/>
            <person name="Alami S."/>
            <person name="Wipf D."/>
            <person name="Courty P.E."/>
            <person name="Missbah El Idrissi M."/>
        </authorList>
    </citation>
    <scope>NUCLEOTIDE SEQUENCE</scope>
    <source>
        <strain evidence="1">LLZ17</strain>
    </source>
</reference>
<evidence type="ECO:0008006" key="2">
    <source>
        <dbReference type="Google" id="ProtNLM"/>
    </source>
</evidence>
<dbReference type="RefSeq" id="WP_369719756.1">
    <property type="nucleotide sequence ID" value="NZ_CP165734.1"/>
</dbReference>
<protein>
    <recommendedName>
        <fullName evidence="2">Chromosome segregation protein SMC</fullName>
    </recommendedName>
</protein>
<organism evidence="1">
    <name type="scientific">Bradyrhizobium sp. LLZ17</name>
    <dbReference type="NCBI Taxonomy" id="3239388"/>
    <lineage>
        <taxon>Bacteria</taxon>
        <taxon>Pseudomonadati</taxon>
        <taxon>Pseudomonadota</taxon>
        <taxon>Alphaproteobacteria</taxon>
        <taxon>Hyphomicrobiales</taxon>
        <taxon>Nitrobacteraceae</taxon>
        <taxon>Bradyrhizobium</taxon>
    </lineage>
</organism>